<evidence type="ECO:0000256" key="2">
    <source>
        <dbReference type="SAM" id="MobiDB-lite"/>
    </source>
</evidence>
<dbReference type="PANTHER" id="PTHR43802:SF1">
    <property type="entry name" value="IP11341P-RELATED"/>
    <property type="match status" value="1"/>
</dbReference>
<comment type="caution">
    <text evidence="3">The sequence shown here is derived from an EMBL/GenBank/DDBJ whole genome shotgun (WGS) entry which is preliminary data.</text>
</comment>
<dbReference type="EMBL" id="BANX01000034">
    <property type="protein sequence ID" value="GAC70336.1"/>
    <property type="molecule type" value="Genomic_DNA"/>
</dbReference>
<organism evidence="3 4">
    <name type="scientific">Gordonia soli NBRC 108243</name>
    <dbReference type="NCBI Taxonomy" id="1223545"/>
    <lineage>
        <taxon>Bacteria</taxon>
        <taxon>Bacillati</taxon>
        <taxon>Actinomycetota</taxon>
        <taxon>Actinomycetes</taxon>
        <taxon>Mycobacteriales</taxon>
        <taxon>Gordoniaceae</taxon>
        <taxon>Gordonia</taxon>
    </lineage>
</organism>
<evidence type="ECO:0000313" key="4">
    <source>
        <dbReference type="Proteomes" id="UP000011666"/>
    </source>
</evidence>
<dbReference type="GO" id="GO:0003824">
    <property type="term" value="F:catalytic activity"/>
    <property type="evidence" value="ECO:0007669"/>
    <property type="project" value="UniProtKB-ARBA"/>
</dbReference>
<dbReference type="eggNOG" id="COG1024">
    <property type="taxonomic scope" value="Bacteria"/>
</dbReference>
<name>M0QQ18_9ACTN</name>
<dbReference type="Gene3D" id="3.90.226.10">
    <property type="entry name" value="2-enoyl-CoA Hydratase, Chain A, domain 1"/>
    <property type="match status" value="1"/>
</dbReference>
<evidence type="ECO:0000256" key="1">
    <source>
        <dbReference type="ARBA" id="ARBA00005254"/>
    </source>
</evidence>
<dbReference type="SUPFAM" id="SSF52096">
    <property type="entry name" value="ClpP/crotonase"/>
    <property type="match status" value="1"/>
</dbReference>
<proteinExistence type="inferred from homology"/>
<sequence length="272" mass="28519">MTVAGASEVEGSPDPTDAVESPVDAPLLVERDGQVAILTLNRPERRNAINRAMRRAIKKALWQIDGDDDVHAVVITGSGSSFSSGVDLPEALSGPSPRTEGPTPTQVLRAISKPVIAAVNGACYTGGFEFALNCSFIIASDRAVFADTHAQIGLLNGWGGSALLPRSVGLPAAIQIILGGEPFDADTAVRIGLANEVVDHDRLMVRSLEIAHRIADGHPGAVQRMLRLLKDGAGASVTHALALEAEAAVSFRTDGADIGERYGRSRSTEKES</sequence>
<dbReference type="InterPro" id="IPR001753">
    <property type="entry name" value="Enoyl-CoA_hydra/iso"/>
</dbReference>
<accession>M0QQ18</accession>
<dbReference type="Pfam" id="PF00378">
    <property type="entry name" value="ECH_1"/>
    <property type="match status" value="1"/>
</dbReference>
<dbReference type="RefSeq" id="WP_007624274.1">
    <property type="nucleotide sequence ID" value="NZ_BANX01000034.1"/>
</dbReference>
<evidence type="ECO:0000313" key="3">
    <source>
        <dbReference type="EMBL" id="GAC70336.1"/>
    </source>
</evidence>
<dbReference type="CDD" id="cd06558">
    <property type="entry name" value="crotonase-like"/>
    <property type="match status" value="1"/>
</dbReference>
<dbReference type="AlphaFoldDB" id="M0QQ18"/>
<feature type="region of interest" description="Disordered" evidence="2">
    <location>
        <begin position="83"/>
        <end position="104"/>
    </location>
</feature>
<dbReference type="InterPro" id="IPR029045">
    <property type="entry name" value="ClpP/crotonase-like_dom_sf"/>
</dbReference>
<keyword evidence="4" id="KW-1185">Reference proteome</keyword>
<dbReference type="STRING" id="1223545.GS4_34_00230"/>
<feature type="region of interest" description="Disordered" evidence="2">
    <location>
        <begin position="1"/>
        <end position="25"/>
    </location>
</feature>
<dbReference type="Proteomes" id="UP000011666">
    <property type="component" value="Unassembled WGS sequence"/>
</dbReference>
<gene>
    <name evidence="3" type="ORF">GS4_34_00230</name>
</gene>
<comment type="similarity">
    <text evidence="1">Belongs to the enoyl-CoA hydratase/isomerase family.</text>
</comment>
<dbReference type="PANTHER" id="PTHR43802">
    <property type="entry name" value="ENOYL-COA HYDRATASE"/>
    <property type="match status" value="1"/>
</dbReference>
<protein>
    <submittedName>
        <fullName evidence="3">Putative enoyl-CoA hydratase</fullName>
    </submittedName>
</protein>
<reference evidence="3 4" key="1">
    <citation type="submission" date="2013-01" db="EMBL/GenBank/DDBJ databases">
        <title>Whole genome shotgun sequence of Gordonia soli NBRC 108243.</title>
        <authorList>
            <person name="Isaki-Nakamura S."/>
            <person name="Hosoyama A."/>
            <person name="Tsuchikane K."/>
            <person name="Ando Y."/>
            <person name="Baba S."/>
            <person name="Ohji S."/>
            <person name="Hamada M."/>
            <person name="Tamura T."/>
            <person name="Yamazoe A."/>
            <person name="Yamazaki S."/>
            <person name="Fujita N."/>
        </authorList>
    </citation>
    <scope>NUCLEOTIDE SEQUENCE [LARGE SCALE GENOMIC DNA]</scope>
    <source>
        <strain evidence="3 4">NBRC 108243</strain>
    </source>
</reference>